<evidence type="ECO:0000259" key="5">
    <source>
        <dbReference type="PROSITE" id="PS50977"/>
    </source>
</evidence>
<dbReference type="GO" id="GO:0000976">
    <property type="term" value="F:transcription cis-regulatory region binding"/>
    <property type="evidence" value="ECO:0007669"/>
    <property type="project" value="TreeGrafter"/>
</dbReference>
<evidence type="ECO:0000313" key="7">
    <source>
        <dbReference type="Proteomes" id="UP000004949"/>
    </source>
</evidence>
<evidence type="ECO:0000256" key="4">
    <source>
        <dbReference type="PROSITE-ProRule" id="PRU00335"/>
    </source>
</evidence>
<keyword evidence="1" id="KW-0805">Transcription regulation</keyword>
<dbReference type="EMBL" id="AGQV01000004">
    <property type="protein sequence ID" value="EHH68209.1"/>
    <property type="molecule type" value="Genomic_DNA"/>
</dbReference>
<keyword evidence="3" id="KW-0804">Transcription</keyword>
<protein>
    <submittedName>
        <fullName evidence="6">TetR family transcriptional regulator</fullName>
    </submittedName>
</protein>
<dbReference type="InterPro" id="IPR001647">
    <property type="entry name" value="HTH_TetR"/>
</dbReference>
<evidence type="ECO:0000256" key="1">
    <source>
        <dbReference type="ARBA" id="ARBA00023015"/>
    </source>
</evidence>
<dbReference type="Gene3D" id="1.10.357.10">
    <property type="entry name" value="Tetracycline Repressor, domain 2"/>
    <property type="match status" value="1"/>
</dbReference>
<accession>G6XJ93</accession>
<evidence type="ECO:0000256" key="2">
    <source>
        <dbReference type="ARBA" id="ARBA00023125"/>
    </source>
</evidence>
<proteinExistence type="predicted"/>
<keyword evidence="2 4" id="KW-0238">DNA-binding</keyword>
<dbReference type="PANTHER" id="PTHR30055:SF234">
    <property type="entry name" value="HTH-TYPE TRANSCRIPTIONAL REGULATOR BETI"/>
    <property type="match status" value="1"/>
</dbReference>
<name>G6XJ93_9PROT</name>
<evidence type="ECO:0000256" key="3">
    <source>
        <dbReference type="ARBA" id="ARBA00023163"/>
    </source>
</evidence>
<gene>
    <name evidence="6" type="ORF">GMO_15590</name>
</gene>
<dbReference type="OrthoDB" id="7584337at2"/>
<dbReference type="eggNOG" id="COG1309">
    <property type="taxonomic scope" value="Bacteria"/>
</dbReference>
<dbReference type="PROSITE" id="PS50977">
    <property type="entry name" value="HTH_TETR_2"/>
    <property type="match status" value="1"/>
</dbReference>
<feature type="domain" description="HTH tetR-type" evidence="5">
    <location>
        <begin position="1"/>
        <end position="48"/>
    </location>
</feature>
<keyword evidence="7" id="KW-1185">Reference proteome</keyword>
<dbReference type="GO" id="GO:0003700">
    <property type="term" value="F:DNA-binding transcription factor activity"/>
    <property type="evidence" value="ECO:0007669"/>
    <property type="project" value="TreeGrafter"/>
</dbReference>
<dbReference type="Proteomes" id="UP000004949">
    <property type="component" value="Unassembled WGS sequence"/>
</dbReference>
<dbReference type="Pfam" id="PF14246">
    <property type="entry name" value="TetR_C_7"/>
    <property type="match status" value="1"/>
</dbReference>
<organism evidence="6 7">
    <name type="scientific">Gluconobacter morbifer G707</name>
    <dbReference type="NCBI Taxonomy" id="1088869"/>
    <lineage>
        <taxon>Bacteria</taxon>
        <taxon>Pseudomonadati</taxon>
        <taxon>Pseudomonadota</taxon>
        <taxon>Alphaproteobacteria</taxon>
        <taxon>Acetobacterales</taxon>
        <taxon>Acetobacteraceae</taxon>
        <taxon>Gluconobacter</taxon>
    </lineage>
</organism>
<reference evidence="6 7" key="1">
    <citation type="submission" date="2011-10" db="EMBL/GenBank/DDBJ databases">
        <title>Genome sequence of Gluconobacter morbifer G707, isolated from Drosophila gut.</title>
        <authorList>
            <person name="Lee W.-J."/>
            <person name="Kim E.-K."/>
        </authorList>
    </citation>
    <scope>NUCLEOTIDE SEQUENCE [LARGE SCALE GENOMIC DNA]</scope>
    <source>
        <strain evidence="6 7">G707</strain>
    </source>
</reference>
<dbReference type="InterPro" id="IPR050109">
    <property type="entry name" value="HTH-type_TetR-like_transc_reg"/>
</dbReference>
<sequence length="184" mass="20620">MLATHGYHAASMDSIAACSGMSKKTLYQFFDSKKALFETLILERLFAPINYTPSPDEPLDRQLFGLMSYVARVLFCTERLSLLRSVVSETNRNPAVRQLVADLFHLSGHGLPLQGWLELQNRNGNLHIQDPHEAADLLFGMTLGGPLLASLTFCKPERRGENLDQFIAYGVEVFLKGHRYPPTP</sequence>
<dbReference type="Gene3D" id="1.10.10.60">
    <property type="entry name" value="Homeodomain-like"/>
    <property type="match status" value="1"/>
</dbReference>
<dbReference type="InterPro" id="IPR009057">
    <property type="entry name" value="Homeodomain-like_sf"/>
</dbReference>
<dbReference type="Pfam" id="PF00440">
    <property type="entry name" value="TetR_N"/>
    <property type="match status" value="1"/>
</dbReference>
<dbReference type="SUPFAM" id="SSF46689">
    <property type="entry name" value="Homeodomain-like"/>
    <property type="match status" value="1"/>
</dbReference>
<dbReference type="STRING" id="1088869.GMO_15590"/>
<comment type="caution">
    <text evidence="6">The sequence shown here is derived from an EMBL/GenBank/DDBJ whole genome shotgun (WGS) entry which is preliminary data.</text>
</comment>
<dbReference type="PANTHER" id="PTHR30055">
    <property type="entry name" value="HTH-TYPE TRANSCRIPTIONAL REGULATOR RUTR"/>
    <property type="match status" value="1"/>
</dbReference>
<dbReference type="AlphaFoldDB" id="G6XJ93"/>
<evidence type="ECO:0000313" key="6">
    <source>
        <dbReference type="EMBL" id="EHH68209.1"/>
    </source>
</evidence>
<feature type="DNA-binding region" description="H-T-H motif" evidence="4">
    <location>
        <begin position="11"/>
        <end position="30"/>
    </location>
</feature>
<dbReference type="InterPro" id="IPR039536">
    <property type="entry name" value="TetR_C_Proteobacteria"/>
</dbReference>
<dbReference type="PATRIC" id="fig|1088869.3.peg.1556"/>